<reference evidence="1" key="1">
    <citation type="submission" date="2022-09" db="EMBL/GenBank/DDBJ databases">
        <title>Diverse halophilic archaea isolated from saline environments.</title>
        <authorList>
            <person name="Cui H.-L."/>
        </authorList>
    </citation>
    <scope>NUCLEOTIDE SEQUENCE</scope>
    <source>
        <strain evidence="1">ZS-35-S2</strain>
    </source>
</reference>
<organism evidence="1 2">
    <name type="scientific">Salinirubellus salinus</name>
    <dbReference type="NCBI Taxonomy" id="1364945"/>
    <lineage>
        <taxon>Archaea</taxon>
        <taxon>Methanobacteriati</taxon>
        <taxon>Methanobacteriota</taxon>
        <taxon>Stenosarchaea group</taxon>
        <taxon>Halobacteria</taxon>
        <taxon>Halobacteriales</taxon>
        <taxon>Natronomonadaceae</taxon>
        <taxon>Salinirubellus</taxon>
    </lineage>
</organism>
<keyword evidence="2" id="KW-1185">Reference proteome</keyword>
<evidence type="ECO:0000313" key="1">
    <source>
        <dbReference type="EMBL" id="UWM55026.1"/>
    </source>
</evidence>
<sequence>MELTRRQWLLGLVTALVGAVAVASYRAERATERLVRDLRAAADTTAAEPATDDELRDLPDPARRYFETVLPDDHRPVRTARLEQEGTIQMGEGDDGWKPFTATQHVTVDPPGFVWDATVEMAPFVGARVVDAYHDGAGTLRATVFGLPVMSADPGPELDEGELLRYLAEAAWVPTALLPTAGVEWDAVGADAARATLTDGDVRATLTFRFGEDDLVREVAGRRYREETGDEAAWVGRFDAYERHDGLLVPTEGEVAWRLPEGDVPYWRGTVTAFDYDTGRSRPRTERRDRLTSA</sequence>
<name>A0A9E7R3C2_9EURY</name>
<dbReference type="KEGG" id="ssai:N0B31_01805"/>
<proteinExistence type="predicted"/>
<dbReference type="EMBL" id="CP104003">
    <property type="protein sequence ID" value="UWM55026.1"/>
    <property type="molecule type" value="Genomic_DNA"/>
</dbReference>
<protein>
    <submittedName>
        <fullName evidence="1">Uncharacterized protein</fullName>
    </submittedName>
</protein>
<dbReference type="GeneID" id="74941117"/>
<evidence type="ECO:0000313" key="2">
    <source>
        <dbReference type="Proteomes" id="UP001057580"/>
    </source>
</evidence>
<gene>
    <name evidence="1" type="ORF">N0B31_01805</name>
</gene>
<dbReference type="InterPro" id="IPR054213">
    <property type="entry name" value="DUF6920"/>
</dbReference>
<accession>A0A9E7R3C2</accession>
<dbReference type="Proteomes" id="UP001057580">
    <property type="component" value="Chromosome"/>
</dbReference>
<dbReference type="AlphaFoldDB" id="A0A9E7R3C2"/>
<dbReference type="Pfam" id="PF21900">
    <property type="entry name" value="DUF6920"/>
    <property type="match status" value="1"/>
</dbReference>
<dbReference type="RefSeq" id="WP_260594078.1">
    <property type="nucleotide sequence ID" value="NZ_CP104003.1"/>
</dbReference>